<dbReference type="SMART" id="SM00710">
    <property type="entry name" value="PbH1"/>
    <property type="match status" value="4"/>
</dbReference>
<dbReference type="SUPFAM" id="SSF51126">
    <property type="entry name" value="Pectin lyase-like"/>
    <property type="match status" value="1"/>
</dbReference>
<dbReference type="InterPro" id="IPR012334">
    <property type="entry name" value="Pectin_lyas_fold"/>
</dbReference>
<reference evidence="1 2" key="1">
    <citation type="submission" date="2022-01" db="EMBL/GenBank/DDBJ databases">
        <title>Whole genome-based taxonomy of the Shewanellaceae.</title>
        <authorList>
            <person name="Martin-Rodriguez A.J."/>
        </authorList>
    </citation>
    <scope>NUCLEOTIDE SEQUENCE [LARGE SCALE GENOMIC DNA]</scope>
    <source>
        <strain evidence="1 2">DSM 17177</strain>
    </source>
</reference>
<evidence type="ECO:0000313" key="2">
    <source>
        <dbReference type="Proteomes" id="UP001203423"/>
    </source>
</evidence>
<organism evidence="1 2">
    <name type="scientific">Shewanella surugensis</name>
    <dbReference type="NCBI Taxonomy" id="212020"/>
    <lineage>
        <taxon>Bacteria</taxon>
        <taxon>Pseudomonadati</taxon>
        <taxon>Pseudomonadota</taxon>
        <taxon>Gammaproteobacteria</taxon>
        <taxon>Alteromonadales</taxon>
        <taxon>Shewanellaceae</taxon>
        <taxon>Shewanella</taxon>
    </lineage>
</organism>
<dbReference type="Proteomes" id="UP001203423">
    <property type="component" value="Unassembled WGS sequence"/>
</dbReference>
<dbReference type="RefSeq" id="WP_248942996.1">
    <property type="nucleotide sequence ID" value="NZ_JAKIKS010000174.1"/>
</dbReference>
<dbReference type="InterPro" id="IPR006626">
    <property type="entry name" value="PbH1"/>
</dbReference>
<evidence type="ECO:0000313" key="1">
    <source>
        <dbReference type="EMBL" id="MCL1127556.1"/>
    </source>
</evidence>
<dbReference type="Gene3D" id="2.160.20.10">
    <property type="entry name" value="Single-stranded right-handed beta-helix, Pectin lyase-like"/>
    <property type="match status" value="1"/>
</dbReference>
<keyword evidence="2" id="KW-1185">Reference proteome</keyword>
<gene>
    <name evidence="1" type="ORF">L2764_24555</name>
</gene>
<proteinExistence type="predicted"/>
<sequence>MSKSTVFSMILSISLLWVSISSYAIENCSSDQKAYVLAAATSSKHTAYLDCHLSLSATDIITKRIMIQGNEASNMNLDCNNALIDMESGINAGIFTHSHNTIAIQSIPLSDGTWSVPHDITLKDCRVKGNIRIIGMGSNGEAAEVKSSSITAGHTTRANNAAPHNILLDNMNIESVVRTPLYLAPGVHHVTLQDSEIQGTSTSVAIYLDAESNYNSIINNYIHADGPREVMAIDGSAYNTIKENTFSAINNGGIFLYRNCGEGGTVRHQTPSHNVIETNYFYYNQYTGDNAAIYISSRNGNKSYCGDDSSAQLSNTSSTDDNDNASYNSVRYNQFLDREPLYYIKFGANTNDTSLNESTTYANIRVSQFRGGTVPSIEDFDCLIYGNSSGCYKYITCPSNKVNASVKAACNLEYGTVSSSDVPLWGHIDVIRQSDNTSSSECYVNGVSINTENRHTHVGGSYGNATYVGCKEQDNNGGDCHIKGQQICL</sequence>
<dbReference type="EMBL" id="JAKIKS010000174">
    <property type="protein sequence ID" value="MCL1127556.1"/>
    <property type="molecule type" value="Genomic_DNA"/>
</dbReference>
<name>A0ABT0LIP0_9GAMM</name>
<evidence type="ECO:0008006" key="3">
    <source>
        <dbReference type="Google" id="ProtNLM"/>
    </source>
</evidence>
<dbReference type="InterPro" id="IPR011050">
    <property type="entry name" value="Pectin_lyase_fold/virulence"/>
</dbReference>
<accession>A0ABT0LIP0</accession>
<protein>
    <recommendedName>
        <fullName evidence="3">Right-handed parallel beta-helix repeat-containing protein</fullName>
    </recommendedName>
</protein>
<comment type="caution">
    <text evidence="1">The sequence shown here is derived from an EMBL/GenBank/DDBJ whole genome shotgun (WGS) entry which is preliminary data.</text>
</comment>